<comment type="caution">
    <text evidence="2">The sequence shown here is derived from an EMBL/GenBank/DDBJ whole genome shotgun (WGS) entry which is preliminary data.</text>
</comment>
<dbReference type="Proteomes" id="UP001287286">
    <property type="component" value="Unassembled WGS sequence"/>
</dbReference>
<proteinExistence type="predicted"/>
<evidence type="ECO:0000256" key="1">
    <source>
        <dbReference type="SAM" id="MobiDB-lite"/>
    </source>
</evidence>
<keyword evidence="3" id="KW-1185">Reference proteome</keyword>
<organism evidence="2 3">
    <name type="scientific">Purpureocillium lilacinum</name>
    <name type="common">Paecilomyces lilacinus</name>
    <dbReference type="NCBI Taxonomy" id="33203"/>
    <lineage>
        <taxon>Eukaryota</taxon>
        <taxon>Fungi</taxon>
        <taxon>Dikarya</taxon>
        <taxon>Ascomycota</taxon>
        <taxon>Pezizomycotina</taxon>
        <taxon>Sordariomycetes</taxon>
        <taxon>Hypocreomycetidae</taxon>
        <taxon>Hypocreales</taxon>
        <taxon>Ophiocordycipitaceae</taxon>
        <taxon>Purpureocillium</taxon>
    </lineage>
</organism>
<protein>
    <submittedName>
        <fullName evidence="2">Uncharacterized protein</fullName>
    </submittedName>
</protein>
<accession>A0ABR0BIW8</accession>
<sequence length="383" mass="40283">MDGYVDVDSLDGWPCRWWIVGDCGGEGRAAPAACACAEVPARGVPSPTAVNVLLATDHAPAATEQRRVSDGQRPKQYCIMGHGSRSERSDGGGRWGVELPALARTDGSAVWRCISTPGVGGHAGRSGGSTGSSQRDRVEAPGGVWQRRPVSLADMCVHAQRARQRARRKVPTASENLGDVTGHFMGLRGHTPQSAILASMHPARKTLAAPLHPPPYLDLIFPTVSTHPHSNVRSPSSHLAGSGLVSSPRGCSSLCFLLSAIASKRLASALSTREAPAPPSETIEEAGVPALRAPSGPHLSCRTHRPALPAGRVVCRHPTNTHSLTCVSASPNRRLSSLSPLCLTLESPSSVDGVFGHATLPSRPRVGRTTVTTFGRDRARSDD</sequence>
<gene>
    <name evidence="2" type="ORF">Purlil1_11734</name>
</gene>
<name>A0ABR0BIW8_PURLI</name>
<dbReference type="EMBL" id="JAWRVI010000075">
    <property type="protein sequence ID" value="KAK4081392.1"/>
    <property type="molecule type" value="Genomic_DNA"/>
</dbReference>
<feature type="region of interest" description="Disordered" evidence="1">
    <location>
        <begin position="117"/>
        <end position="142"/>
    </location>
</feature>
<feature type="compositionally biased region" description="Gly residues" evidence="1">
    <location>
        <begin position="118"/>
        <end position="130"/>
    </location>
</feature>
<evidence type="ECO:0000313" key="2">
    <source>
        <dbReference type="EMBL" id="KAK4081392.1"/>
    </source>
</evidence>
<evidence type="ECO:0000313" key="3">
    <source>
        <dbReference type="Proteomes" id="UP001287286"/>
    </source>
</evidence>
<reference evidence="2 3" key="1">
    <citation type="journal article" date="2024" name="Microbiol. Resour. Announc.">
        <title>Genome annotations for the ascomycete fungi Trichoderma harzianum, Trichoderma aggressivum, and Purpureocillium lilacinum.</title>
        <authorList>
            <person name="Beijen E.P.W."/>
            <person name="Ohm R.A."/>
        </authorList>
    </citation>
    <scope>NUCLEOTIDE SEQUENCE [LARGE SCALE GENOMIC DNA]</scope>
    <source>
        <strain evidence="2 3">CBS 150709</strain>
    </source>
</reference>